<proteinExistence type="predicted"/>
<dbReference type="EMBL" id="CP104694">
    <property type="protein sequence ID" value="UXI69267.1"/>
    <property type="molecule type" value="Genomic_DNA"/>
</dbReference>
<dbReference type="RefSeq" id="WP_261696225.1">
    <property type="nucleotide sequence ID" value="NZ_CP104694.1"/>
</dbReference>
<organism evidence="1 2">
    <name type="scientific">Tahibacter amnicola</name>
    <dbReference type="NCBI Taxonomy" id="2976241"/>
    <lineage>
        <taxon>Bacteria</taxon>
        <taxon>Pseudomonadati</taxon>
        <taxon>Pseudomonadota</taxon>
        <taxon>Gammaproteobacteria</taxon>
        <taxon>Lysobacterales</taxon>
        <taxon>Rhodanobacteraceae</taxon>
        <taxon>Tahibacter</taxon>
    </lineage>
</organism>
<accession>A0ABY6BN77</accession>
<reference evidence="1" key="1">
    <citation type="submission" date="2022-09" db="EMBL/GenBank/DDBJ databases">
        <title>Tahibacter sp. nov., isolated from a fresh water.</title>
        <authorList>
            <person name="Baek J.H."/>
            <person name="Lee J.K."/>
            <person name="Kim J.M."/>
            <person name="Jeon C.O."/>
        </authorList>
    </citation>
    <scope>NUCLEOTIDE SEQUENCE</scope>
    <source>
        <strain evidence="1">W38</strain>
    </source>
</reference>
<sequence>MRRTSSISYVTERVQPVLASTVHVPTHPSAELRSHAFNSGVVAGGVQLFGSPGWPDSTVDESWSDEIVSDIVFLRLDGDQLRTAGVPDMQRPHRHRM</sequence>
<dbReference type="Proteomes" id="UP001064632">
    <property type="component" value="Chromosome"/>
</dbReference>
<evidence type="ECO:0000313" key="2">
    <source>
        <dbReference type="Proteomes" id="UP001064632"/>
    </source>
</evidence>
<keyword evidence="2" id="KW-1185">Reference proteome</keyword>
<gene>
    <name evidence="1" type="ORF">N4264_06355</name>
</gene>
<evidence type="ECO:0000313" key="1">
    <source>
        <dbReference type="EMBL" id="UXI69267.1"/>
    </source>
</evidence>
<protein>
    <submittedName>
        <fullName evidence="1">Uncharacterized protein</fullName>
    </submittedName>
</protein>
<name>A0ABY6BN77_9GAMM</name>